<dbReference type="InterPro" id="IPR036188">
    <property type="entry name" value="FAD/NAD-bd_sf"/>
</dbReference>
<proteinExistence type="predicted"/>
<comment type="cofactor">
    <cofactor evidence="1">
        <name>FAD</name>
        <dbReference type="ChEBI" id="CHEBI:57692"/>
    </cofactor>
</comment>
<evidence type="ECO:0000313" key="6">
    <source>
        <dbReference type="EMBL" id="GAG25327.1"/>
    </source>
</evidence>
<dbReference type="AlphaFoldDB" id="X0WQ39"/>
<keyword evidence="2" id="KW-0285">Flavoprotein</keyword>
<name>X0WQ39_9ZZZZ</name>
<protein>
    <recommendedName>
        <fullName evidence="5">ETF-QO/FixC ubiquinone-binding domain-containing protein</fullName>
    </recommendedName>
</protein>
<dbReference type="SUPFAM" id="SSF54373">
    <property type="entry name" value="FAD-linked reductases, C-terminal domain"/>
    <property type="match status" value="1"/>
</dbReference>
<accession>X0WQ39</accession>
<dbReference type="InterPro" id="IPR049398">
    <property type="entry name" value="ETF-QO/FixC_UQ-bd"/>
</dbReference>
<evidence type="ECO:0000256" key="1">
    <source>
        <dbReference type="ARBA" id="ARBA00001974"/>
    </source>
</evidence>
<dbReference type="PANTHER" id="PTHR10617:SF107">
    <property type="entry name" value="ELECTRON TRANSFER FLAVOPROTEIN-UBIQUINONE OXIDOREDUCTASE, MITOCHONDRIAL"/>
    <property type="match status" value="1"/>
</dbReference>
<dbReference type="GO" id="GO:0004174">
    <property type="term" value="F:electron-transferring-flavoprotein dehydrogenase activity"/>
    <property type="evidence" value="ECO:0007669"/>
    <property type="project" value="InterPro"/>
</dbReference>
<feature type="non-terminal residue" evidence="6">
    <location>
        <position position="1"/>
    </location>
</feature>
<evidence type="ECO:0000259" key="5">
    <source>
        <dbReference type="Pfam" id="PF21162"/>
    </source>
</evidence>
<feature type="non-terminal residue" evidence="6">
    <location>
        <position position="262"/>
    </location>
</feature>
<evidence type="ECO:0000256" key="3">
    <source>
        <dbReference type="ARBA" id="ARBA00022827"/>
    </source>
</evidence>
<comment type="caution">
    <text evidence="6">The sequence shown here is derived from an EMBL/GenBank/DDBJ whole genome shotgun (WGS) entry which is preliminary data.</text>
</comment>
<dbReference type="SUPFAM" id="SSF51905">
    <property type="entry name" value="FAD/NAD(P)-binding domain"/>
    <property type="match status" value="1"/>
</dbReference>
<gene>
    <name evidence="6" type="ORF">S01H1_47920</name>
</gene>
<feature type="domain" description="ETF-QO/FixC ubiquinone-binding" evidence="5">
    <location>
        <begin position="129"/>
        <end position="221"/>
    </location>
</feature>
<evidence type="ECO:0000256" key="2">
    <source>
        <dbReference type="ARBA" id="ARBA00022630"/>
    </source>
</evidence>
<keyword evidence="4" id="KW-0560">Oxidoreductase</keyword>
<dbReference type="Gene3D" id="3.30.9.90">
    <property type="match status" value="1"/>
</dbReference>
<reference evidence="6" key="1">
    <citation type="journal article" date="2014" name="Front. Microbiol.">
        <title>High frequency of phylogenetically diverse reductive dehalogenase-homologous genes in deep subseafloor sedimentary metagenomes.</title>
        <authorList>
            <person name="Kawai M."/>
            <person name="Futagami T."/>
            <person name="Toyoda A."/>
            <person name="Takaki Y."/>
            <person name="Nishi S."/>
            <person name="Hori S."/>
            <person name="Arai W."/>
            <person name="Tsubouchi T."/>
            <person name="Morono Y."/>
            <person name="Uchiyama I."/>
            <person name="Ito T."/>
            <person name="Fujiyama A."/>
            <person name="Inagaki F."/>
            <person name="Takami H."/>
        </authorList>
    </citation>
    <scope>NUCLEOTIDE SEQUENCE</scope>
    <source>
        <strain evidence="6">Expedition CK06-06</strain>
    </source>
</reference>
<sequence length="262" mass="28648">EVTKEEVCLLTKNGRIKSPITPPPLNNHGNYIVSLSKLANWLGKLVEENGVDIFPGFAGTEILFEGNKVIGVRTGEKGIDPDGNKKTNFEPGIDLHAKVTVFGEGTRGSLAKELIKKLKLDEGKNPQTYVVGVKEVWEIPEERFKPGQVVHTMGYPLKSNTYGGGFIYGMNNNMISLGLLTGLDCKDPFMDPHLEFQKFKLHPFVAEILKDGKLTQYGAKTAPVGGYFSIPKITFDGGIIIGDSASLFISQKIKGIHIAMKS</sequence>
<evidence type="ECO:0000256" key="4">
    <source>
        <dbReference type="ARBA" id="ARBA00023002"/>
    </source>
</evidence>
<keyword evidence="3" id="KW-0274">FAD</keyword>
<organism evidence="6">
    <name type="scientific">marine sediment metagenome</name>
    <dbReference type="NCBI Taxonomy" id="412755"/>
    <lineage>
        <taxon>unclassified sequences</taxon>
        <taxon>metagenomes</taxon>
        <taxon>ecological metagenomes</taxon>
    </lineage>
</organism>
<dbReference type="EMBL" id="BARS01030741">
    <property type="protein sequence ID" value="GAG25327.1"/>
    <property type="molecule type" value="Genomic_DNA"/>
</dbReference>
<dbReference type="Pfam" id="PF21162">
    <property type="entry name" value="ETFQO_UQ-bd"/>
    <property type="match status" value="1"/>
</dbReference>
<dbReference type="PANTHER" id="PTHR10617">
    <property type="entry name" value="ELECTRON TRANSFER FLAVOPROTEIN-UBIQUINONE OXIDOREDUCTASE"/>
    <property type="match status" value="1"/>
</dbReference>
<dbReference type="InterPro" id="IPR040156">
    <property type="entry name" value="ETF-QO"/>
</dbReference>